<dbReference type="OMA" id="YYRMNTD"/>
<sequence length="81" mass="9620">MRATLIKAVLFAEVGFIGASYIVWHRMNTSQDFRYYMHKKWPSVLEGFYKTGEMAGYRQARIEDYRTWGLPHPFEDLPKKS</sequence>
<dbReference type="OrthoDB" id="5804148at2759"/>
<evidence type="ECO:0000256" key="1">
    <source>
        <dbReference type="SAM" id="Phobius"/>
    </source>
</evidence>
<keyword evidence="2" id="KW-1185">Reference proteome</keyword>
<proteinExistence type="predicted"/>
<keyword evidence="1" id="KW-0812">Transmembrane</keyword>
<evidence type="ECO:0000313" key="2">
    <source>
        <dbReference type="Proteomes" id="UP000001554"/>
    </source>
</evidence>
<dbReference type="Proteomes" id="UP000001554">
    <property type="component" value="Chromosome 1"/>
</dbReference>
<keyword evidence="1" id="KW-1133">Transmembrane helix</keyword>
<dbReference type="PANTHER" id="PTHR38001:SF1">
    <property type="entry name" value="PROTEIN CEBPZOS"/>
    <property type="match status" value="1"/>
</dbReference>
<protein>
    <submittedName>
        <fullName evidence="3">Protein CEBPZOS-like</fullName>
    </submittedName>
</protein>
<keyword evidence="1" id="KW-0472">Membrane</keyword>
<accession>A0A9J7MMG2</accession>
<dbReference type="KEGG" id="bfo:118413093"/>
<feature type="transmembrane region" description="Helical" evidence="1">
    <location>
        <begin position="6"/>
        <end position="24"/>
    </location>
</feature>
<dbReference type="GeneID" id="118413093"/>
<organism evidence="2 3">
    <name type="scientific">Branchiostoma floridae</name>
    <name type="common">Florida lancelet</name>
    <name type="synonym">Amphioxus</name>
    <dbReference type="NCBI Taxonomy" id="7739"/>
    <lineage>
        <taxon>Eukaryota</taxon>
        <taxon>Metazoa</taxon>
        <taxon>Chordata</taxon>
        <taxon>Cephalochordata</taxon>
        <taxon>Leptocardii</taxon>
        <taxon>Amphioxiformes</taxon>
        <taxon>Branchiostomatidae</taxon>
        <taxon>Branchiostoma</taxon>
    </lineage>
</organism>
<dbReference type="PANTHER" id="PTHR38001">
    <property type="entry name" value="PROTEIN CEBPZOS"/>
    <property type="match status" value="1"/>
</dbReference>
<dbReference type="AlphaFoldDB" id="A0A9J7MMG2"/>
<name>A0A9J7MMG2_BRAFL</name>
<reference evidence="3" key="2">
    <citation type="submission" date="2025-08" db="UniProtKB">
        <authorList>
            <consortium name="RefSeq"/>
        </authorList>
    </citation>
    <scope>IDENTIFICATION</scope>
    <source>
        <strain evidence="3">S238N-H82</strain>
        <tissue evidence="3">Testes</tissue>
    </source>
</reference>
<reference evidence="2" key="1">
    <citation type="journal article" date="2020" name="Nat. Ecol. Evol.">
        <title>Deeply conserved synteny resolves early events in vertebrate evolution.</title>
        <authorList>
            <person name="Simakov O."/>
            <person name="Marletaz F."/>
            <person name="Yue J.X."/>
            <person name="O'Connell B."/>
            <person name="Jenkins J."/>
            <person name="Brandt A."/>
            <person name="Calef R."/>
            <person name="Tung C.H."/>
            <person name="Huang T.K."/>
            <person name="Schmutz J."/>
            <person name="Satoh N."/>
            <person name="Yu J.K."/>
            <person name="Putnam N.H."/>
            <person name="Green R.E."/>
            <person name="Rokhsar D.S."/>
        </authorList>
    </citation>
    <scope>NUCLEOTIDE SEQUENCE [LARGE SCALE GENOMIC DNA]</scope>
    <source>
        <strain evidence="2">S238N-H82</strain>
    </source>
</reference>
<dbReference type="RefSeq" id="XP_035672154.1">
    <property type="nucleotide sequence ID" value="XM_035816261.1"/>
</dbReference>
<gene>
    <name evidence="3" type="primary">LOC118413093</name>
</gene>
<evidence type="ECO:0000313" key="3">
    <source>
        <dbReference type="RefSeq" id="XP_035672154.1"/>
    </source>
</evidence>
<dbReference type="InterPro" id="IPR037764">
    <property type="entry name" value="CEBPZOS"/>
</dbReference>